<reference evidence="8" key="2">
    <citation type="submission" date="2025-08" db="UniProtKB">
        <authorList>
            <consortium name="Ensembl"/>
        </authorList>
    </citation>
    <scope>IDENTIFICATION</scope>
</reference>
<dbReference type="GeneTree" id="ENSGT00940000158677"/>
<comment type="subcellular location">
    <subcellularLocation>
        <location evidence="1">Cell junction</location>
    </subcellularLocation>
</comment>
<gene>
    <name evidence="8" type="primary">PKP2</name>
</gene>
<dbReference type="GO" id="GO:0005634">
    <property type="term" value="C:nucleus"/>
    <property type="evidence" value="ECO:0007669"/>
    <property type="project" value="TreeGrafter"/>
</dbReference>
<dbReference type="GO" id="GO:0007507">
    <property type="term" value="P:heart development"/>
    <property type="evidence" value="ECO:0007669"/>
    <property type="project" value="TreeGrafter"/>
</dbReference>
<evidence type="ECO:0000256" key="4">
    <source>
        <dbReference type="ARBA" id="ARBA00022889"/>
    </source>
</evidence>
<dbReference type="GO" id="GO:0045110">
    <property type="term" value="P:intermediate filament bundle assembly"/>
    <property type="evidence" value="ECO:0007669"/>
    <property type="project" value="TreeGrafter"/>
</dbReference>
<dbReference type="GO" id="GO:0014704">
    <property type="term" value="C:intercalated disc"/>
    <property type="evidence" value="ECO:0007669"/>
    <property type="project" value="TreeGrafter"/>
</dbReference>
<accession>A0AAY4DE39</accession>
<dbReference type="GO" id="GO:0072659">
    <property type="term" value="P:protein localization to plasma membrane"/>
    <property type="evidence" value="ECO:0007669"/>
    <property type="project" value="TreeGrafter"/>
</dbReference>
<dbReference type="AlphaFoldDB" id="A0AAY4DE39"/>
<organism evidence="8 9">
    <name type="scientific">Denticeps clupeoides</name>
    <name type="common">denticle herring</name>
    <dbReference type="NCBI Taxonomy" id="299321"/>
    <lineage>
        <taxon>Eukaryota</taxon>
        <taxon>Metazoa</taxon>
        <taxon>Chordata</taxon>
        <taxon>Craniata</taxon>
        <taxon>Vertebrata</taxon>
        <taxon>Euteleostomi</taxon>
        <taxon>Actinopterygii</taxon>
        <taxon>Neopterygii</taxon>
        <taxon>Teleostei</taxon>
        <taxon>Clupei</taxon>
        <taxon>Clupeiformes</taxon>
        <taxon>Denticipitoidei</taxon>
        <taxon>Denticipitidae</taxon>
        <taxon>Denticeps</taxon>
    </lineage>
</organism>
<feature type="region of interest" description="Disordered" evidence="7">
    <location>
        <begin position="1"/>
        <end position="23"/>
    </location>
</feature>
<evidence type="ECO:0000256" key="1">
    <source>
        <dbReference type="ARBA" id="ARBA00004282"/>
    </source>
</evidence>
<feature type="repeat" description="ARM" evidence="6">
    <location>
        <begin position="310"/>
        <end position="336"/>
    </location>
</feature>
<keyword evidence="9" id="KW-1185">Reference proteome</keyword>
<evidence type="ECO:0000313" key="8">
    <source>
        <dbReference type="Ensembl" id="ENSDCDP00010042491.1"/>
    </source>
</evidence>
<dbReference type="InterPro" id="IPR028435">
    <property type="entry name" value="Plakophilin/d_Catenin"/>
</dbReference>
<dbReference type="PANTHER" id="PTHR10372">
    <property type="entry name" value="PLAKOPHILLIN-RELATED"/>
    <property type="match status" value="1"/>
</dbReference>
<feature type="region of interest" description="Disordered" evidence="7">
    <location>
        <begin position="229"/>
        <end position="264"/>
    </location>
</feature>
<dbReference type="InterPro" id="IPR011989">
    <property type="entry name" value="ARM-like"/>
</dbReference>
<keyword evidence="4" id="KW-0130">Cell adhesion</keyword>
<dbReference type="GeneID" id="114764379"/>
<sequence>MARRTPYLKSALPGRGSPDAEDTSLALPAEDQAGGRSRGVRVQQQVQLTLSRRAKKHVHGCLQPSSSLSSGWGTANGHTSHTEDSSLRSLRKPFKRVDVSPELSPELPRARLAFGTLRYRHRSEASGWRDACYTLPTGRAGPTNGVLTAARSHHHIPSEFARGSRHASMRDGLDLLRDDDDNVFLVNSPYETAFPAEGRRMARAAPLDAASQATLSRSRSIQSRSLAWLNQGQDPPSPASMEADSARALPLGAQEAPEKKSGEAEIPLTIERAVNLLPKGDDAVQIYAAGFLQNQCFSSAEAKKMVYYLHGIPKLLALLRSDSEELVQVASGALRNAVFESNENKMEMRDCEGMPVILQLLARSRDTETRRQITGLLWNLSSHDLLKDYLTREALDTLATSVLVPCSGINEGENPKEDLLADPEVFYNATGCLRNVSSAGPDGRKAMRDCEGLIDSLVYYVRGTIADYESDDQSTENCVCILHNLSYQIEAELPQRYAMQLHQPQHDLIAKAKTPGCFSVKSSKIAEQTEVRCPLLDEKANPCGVEWLWSGISVRMYLSLIARSSRMFTQEASIGALQNLTAGNGPISVALAHTIVLREGGLQQIQKMLQAGEPTVRRTTVSLLRNLSRYKELHGDIVKQALPDLVALLPNPEPSSDRSSDATVSLCHVLINLCQSETQHVRTIINNGALPKIISLSADDNGFGPTRTAQAARNLLHSMWSHSELHAAYRKAGYKKADFIKNRSLKAANSTQD</sequence>
<evidence type="ECO:0008006" key="10">
    <source>
        <dbReference type="Google" id="ProtNLM"/>
    </source>
</evidence>
<dbReference type="GO" id="GO:0098609">
    <property type="term" value="P:cell-cell adhesion"/>
    <property type="evidence" value="ECO:0007669"/>
    <property type="project" value="InterPro"/>
</dbReference>
<dbReference type="GO" id="GO:0005912">
    <property type="term" value="C:adherens junction"/>
    <property type="evidence" value="ECO:0007669"/>
    <property type="project" value="TreeGrafter"/>
</dbReference>
<evidence type="ECO:0000256" key="7">
    <source>
        <dbReference type="SAM" id="MobiDB-lite"/>
    </source>
</evidence>
<evidence type="ECO:0000256" key="3">
    <source>
        <dbReference type="ARBA" id="ARBA00022737"/>
    </source>
</evidence>
<dbReference type="InterPro" id="IPR016024">
    <property type="entry name" value="ARM-type_fold"/>
</dbReference>
<comment type="similarity">
    <text evidence="2">Belongs to the beta-catenin family.</text>
</comment>
<evidence type="ECO:0000313" key="9">
    <source>
        <dbReference type="Proteomes" id="UP000694580"/>
    </source>
</evidence>
<keyword evidence="5" id="KW-0965">Cell junction</keyword>
<evidence type="ECO:0000256" key="2">
    <source>
        <dbReference type="ARBA" id="ARBA00005462"/>
    </source>
</evidence>
<dbReference type="GO" id="GO:0005737">
    <property type="term" value="C:cytoplasm"/>
    <property type="evidence" value="ECO:0007669"/>
    <property type="project" value="TreeGrafter"/>
</dbReference>
<reference evidence="8 9" key="1">
    <citation type="submission" date="2020-06" db="EMBL/GenBank/DDBJ databases">
        <authorList>
            <consortium name="Wellcome Sanger Institute Data Sharing"/>
        </authorList>
    </citation>
    <scope>NUCLEOTIDE SEQUENCE [LARGE SCALE GENOMIC DNA]</scope>
</reference>
<dbReference type="SMART" id="SM00185">
    <property type="entry name" value="ARM"/>
    <property type="match status" value="7"/>
</dbReference>
<name>A0AAY4DE39_9TELE</name>
<dbReference type="SUPFAM" id="SSF48371">
    <property type="entry name" value="ARM repeat"/>
    <property type="match status" value="1"/>
</dbReference>
<proteinExistence type="inferred from homology"/>
<protein>
    <recommendedName>
        <fullName evidence="10">Plakophilin-2</fullName>
    </recommendedName>
</protein>
<dbReference type="PANTHER" id="PTHR10372:SF25">
    <property type="entry name" value="PLAKOPHILIN-2"/>
    <property type="match status" value="1"/>
</dbReference>
<dbReference type="Proteomes" id="UP000694580">
    <property type="component" value="Chromosome 15"/>
</dbReference>
<keyword evidence="3" id="KW-0677">Repeat</keyword>
<reference evidence="8" key="3">
    <citation type="submission" date="2025-09" db="UniProtKB">
        <authorList>
            <consortium name="Ensembl"/>
        </authorList>
    </citation>
    <scope>IDENTIFICATION</scope>
</reference>
<evidence type="ECO:0000256" key="5">
    <source>
        <dbReference type="ARBA" id="ARBA00022949"/>
    </source>
</evidence>
<dbReference type="InterPro" id="IPR000225">
    <property type="entry name" value="Armadillo"/>
</dbReference>
<dbReference type="Gene3D" id="1.25.10.10">
    <property type="entry name" value="Leucine-rich Repeat Variant"/>
    <property type="match status" value="1"/>
</dbReference>
<evidence type="ECO:0000256" key="6">
    <source>
        <dbReference type="PROSITE-ProRule" id="PRU00259"/>
    </source>
</evidence>
<dbReference type="RefSeq" id="XP_028809818.1">
    <property type="nucleotide sequence ID" value="XM_028953985.1"/>
</dbReference>
<dbReference type="Pfam" id="PF00514">
    <property type="entry name" value="Arm"/>
    <property type="match status" value="2"/>
</dbReference>
<dbReference type="GO" id="GO:0002934">
    <property type="term" value="P:desmosome organization"/>
    <property type="evidence" value="ECO:0007669"/>
    <property type="project" value="TreeGrafter"/>
</dbReference>
<dbReference type="Ensembl" id="ENSDCDT00010052528.1">
    <property type="protein sequence ID" value="ENSDCDP00010042491.1"/>
    <property type="gene ID" value="ENSDCDG00010026742.1"/>
</dbReference>
<dbReference type="PROSITE" id="PS50176">
    <property type="entry name" value="ARM_REPEAT"/>
    <property type="match status" value="1"/>
</dbReference>
<feature type="compositionally biased region" description="Polar residues" evidence="7">
    <location>
        <begin position="63"/>
        <end position="79"/>
    </location>
</feature>
<dbReference type="GO" id="GO:0005886">
    <property type="term" value="C:plasma membrane"/>
    <property type="evidence" value="ECO:0007669"/>
    <property type="project" value="TreeGrafter"/>
</dbReference>
<feature type="region of interest" description="Disordered" evidence="7">
    <location>
        <begin position="52"/>
        <end position="89"/>
    </location>
</feature>